<gene>
    <name evidence="2" type="ORF">C7212DRAFT_321116</name>
</gene>
<dbReference type="AlphaFoldDB" id="A0A317SNL5"/>
<dbReference type="STRING" id="42249.A0A317SNL5"/>
<keyword evidence="3" id="KW-1185">Reference proteome</keyword>
<evidence type="ECO:0000313" key="3">
    <source>
        <dbReference type="Proteomes" id="UP000246991"/>
    </source>
</evidence>
<evidence type="ECO:0000313" key="2">
    <source>
        <dbReference type="EMBL" id="PWW76019.1"/>
    </source>
</evidence>
<reference evidence="2 3" key="1">
    <citation type="submission" date="2018-03" db="EMBL/GenBank/DDBJ databases">
        <title>Genomes of Pezizomycetes fungi and the evolution of truffles.</title>
        <authorList>
            <person name="Murat C."/>
            <person name="Payen T."/>
            <person name="Noel B."/>
            <person name="Kuo A."/>
            <person name="Martin F.M."/>
        </authorList>
    </citation>
    <scope>NUCLEOTIDE SEQUENCE [LARGE SCALE GENOMIC DNA]</scope>
    <source>
        <strain evidence="2">091103-1</strain>
    </source>
</reference>
<evidence type="ECO:0000256" key="1">
    <source>
        <dbReference type="SAM" id="MobiDB-lite"/>
    </source>
</evidence>
<dbReference type="OrthoDB" id="6513042at2759"/>
<protein>
    <submittedName>
        <fullName evidence="2">Uncharacterized protein</fullName>
    </submittedName>
</protein>
<sequence length="71" mass="7963">MERNKWIYDLPPDAQLTHFMPQTQSSASIGVKKVETAKGPENRTNGKKPLSPRNDFLGNRPVLKDIVNGVM</sequence>
<organism evidence="2 3">
    <name type="scientific">Tuber magnatum</name>
    <name type="common">white Piedmont truffle</name>
    <dbReference type="NCBI Taxonomy" id="42249"/>
    <lineage>
        <taxon>Eukaryota</taxon>
        <taxon>Fungi</taxon>
        <taxon>Dikarya</taxon>
        <taxon>Ascomycota</taxon>
        <taxon>Pezizomycotina</taxon>
        <taxon>Pezizomycetes</taxon>
        <taxon>Pezizales</taxon>
        <taxon>Tuberaceae</taxon>
        <taxon>Tuber</taxon>
    </lineage>
</organism>
<accession>A0A317SNL5</accession>
<dbReference type="Proteomes" id="UP000246991">
    <property type="component" value="Unassembled WGS sequence"/>
</dbReference>
<dbReference type="EMBL" id="PYWC01000039">
    <property type="protein sequence ID" value="PWW76019.1"/>
    <property type="molecule type" value="Genomic_DNA"/>
</dbReference>
<name>A0A317SNL5_9PEZI</name>
<comment type="caution">
    <text evidence="2">The sequence shown here is derived from an EMBL/GenBank/DDBJ whole genome shotgun (WGS) entry which is preliminary data.</text>
</comment>
<feature type="region of interest" description="Disordered" evidence="1">
    <location>
        <begin position="36"/>
        <end position="57"/>
    </location>
</feature>
<proteinExistence type="predicted"/>